<evidence type="ECO:0000256" key="2">
    <source>
        <dbReference type="ARBA" id="ARBA00022737"/>
    </source>
</evidence>
<dbReference type="InterPro" id="IPR051261">
    <property type="entry name" value="NLR"/>
</dbReference>
<evidence type="ECO:0000259" key="4">
    <source>
        <dbReference type="PROSITE" id="PS50824"/>
    </source>
</evidence>
<accession>A0AAN8QY71</accession>
<gene>
    <name evidence="5" type="ORF">J4Q44_G00139850</name>
</gene>
<dbReference type="Pfam" id="PF02758">
    <property type="entry name" value="PYRIN"/>
    <property type="match status" value="1"/>
</dbReference>
<reference evidence="5 6" key="1">
    <citation type="submission" date="2021-04" db="EMBL/GenBank/DDBJ databases">
        <authorList>
            <person name="De Guttry C."/>
            <person name="Zahm M."/>
            <person name="Klopp C."/>
            <person name="Cabau C."/>
            <person name="Louis A."/>
            <person name="Berthelot C."/>
            <person name="Parey E."/>
            <person name="Roest Crollius H."/>
            <person name="Montfort J."/>
            <person name="Robinson-Rechavi M."/>
            <person name="Bucao C."/>
            <person name="Bouchez O."/>
            <person name="Gislard M."/>
            <person name="Lluch J."/>
            <person name="Milhes M."/>
            <person name="Lampietro C."/>
            <person name="Lopez Roques C."/>
            <person name="Donnadieu C."/>
            <person name="Braasch I."/>
            <person name="Desvignes T."/>
            <person name="Postlethwait J."/>
            <person name="Bobe J."/>
            <person name="Wedekind C."/>
            <person name="Guiguen Y."/>
        </authorList>
    </citation>
    <scope>NUCLEOTIDE SEQUENCE [LARGE SCALE GENOMIC DNA]</scope>
    <source>
        <strain evidence="5">Cs_M1</strain>
        <tissue evidence="5">Blood</tissue>
    </source>
</reference>
<dbReference type="Gene3D" id="3.80.10.10">
    <property type="entry name" value="Ribonuclease Inhibitor"/>
    <property type="match status" value="1"/>
</dbReference>
<keyword evidence="2" id="KW-0677">Repeat</keyword>
<evidence type="ECO:0000256" key="1">
    <source>
        <dbReference type="ARBA" id="ARBA00022614"/>
    </source>
</evidence>
<evidence type="ECO:0000313" key="6">
    <source>
        <dbReference type="Proteomes" id="UP001356427"/>
    </source>
</evidence>
<dbReference type="InterPro" id="IPR001611">
    <property type="entry name" value="Leu-rich_rpt"/>
</dbReference>
<dbReference type="InterPro" id="IPR004020">
    <property type="entry name" value="DAPIN"/>
</dbReference>
<keyword evidence="6" id="KW-1185">Reference proteome</keyword>
<proteinExistence type="predicted"/>
<feature type="domain" description="Pyrin" evidence="4">
    <location>
        <begin position="8"/>
        <end position="90"/>
    </location>
</feature>
<dbReference type="PROSITE" id="PS50824">
    <property type="entry name" value="DAPIN"/>
    <property type="match status" value="1"/>
</dbReference>
<sequence length="328" mass="36187">MAPVPLLLLATLEELVEAELKIFKWHLTQDLLKGFPHIPVSQLEKADRLDTVNKMVETYGPEGTVKISLEILRKMSQNQLAEMLKNEYDEGETTEPAVEDKLKCYLKKKYGCIYEGTSKEEEDLDVFDLKKYSRSEEGLLRLLPVVKVSRIALLNGCNLTERCCEALASVLSSNSCHLRELDLSNNKLQDSGVMLLSAGLESPHCILETLSLNGCNLTAMSCKVLPSALTSSHLRELDLSNNKLQDSGIKLLSAGLESPHCKLETLRLSFCGVTKEGCAALASALRSNPSHLRGLDLSYNHPGDSGVRLLSAGLEDPMYKLQTVSVRL</sequence>
<dbReference type="Gene3D" id="1.10.533.10">
    <property type="entry name" value="Death Domain, Fas"/>
    <property type="match status" value="1"/>
</dbReference>
<dbReference type="EMBL" id="JAGTTL010000011">
    <property type="protein sequence ID" value="KAK6316461.1"/>
    <property type="molecule type" value="Genomic_DNA"/>
</dbReference>
<dbReference type="PANTHER" id="PTHR24106">
    <property type="entry name" value="NACHT, LRR AND CARD DOMAINS-CONTAINING"/>
    <property type="match status" value="1"/>
</dbReference>
<dbReference type="SUPFAM" id="SSF52047">
    <property type="entry name" value="RNI-like"/>
    <property type="match status" value="1"/>
</dbReference>
<feature type="signal peptide" evidence="3">
    <location>
        <begin position="1"/>
        <end position="18"/>
    </location>
</feature>
<dbReference type="PRINTS" id="PR00019">
    <property type="entry name" value="LEURICHRPT"/>
</dbReference>
<dbReference type="CDD" id="cd08321">
    <property type="entry name" value="Pyrin_ASC-like"/>
    <property type="match status" value="1"/>
</dbReference>
<dbReference type="AlphaFoldDB" id="A0AAN8QY71"/>
<dbReference type="Pfam" id="PF13516">
    <property type="entry name" value="LRR_6"/>
    <property type="match status" value="4"/>
</dbReference>
<name>A0AAN8QY71_9TELE</name>
<organism evidence="5 6">
    <name type="scientific">Coregonus suidteri</name>
    <dbReference type="NCBI Taxonomy" id="861788"/>
    <lineage>
        <taxon>Eukaryota</taxon>
        <taxon>Metazoa</taxon>
        <taxon>Chordata</taxon>
        <taxon>Craniata</taxon>
        <taxon>Vertebrata</taxon>
        <taxon>Euteleostomi</taxon>
        <taxon>Actinopterygii</taxon>
        <taxon>Neopterygii</taxon>
        <taxon>Teleostei</taxon>
        <taxon>Protacanthopterygii</taxon>
        <taxon>Salmoniformes</taxon>
        <taxon>Salmonidae</taxon>
        <taxon>Coregoninae</taxon>
        <taxon>Coregonus</taxon>
    </lineage>
</organism>
<evidence type="ECO:0000313" key="5">
    <source>
        <dbReference type="EMBL" id="KAK6316461.1"/>
    </source>
</evidence>
<dbReference type="SMART" id="SM00368">
    <property type="entry name" value="LRR_RI"/>
    <property type="match status" value="5"/>
</dbReference>
<comment type="caution">
    <text evidence="5">The sequence shown here is derived from an EMBL/GenBank/DDBJ whole genome shotgun (WGS) entry which is preliminary data.</text>
</comment>
<protein>
    <recommendedName>
        <fullName evidence="4">Pyrin domain-containing protein</fullName>
    </recommendedName>
</protein>
<evidence type="ECO:0000256" key="3">
    <source>
        <dbReference type="SAM" id="SignalP"/>
    </source>
</evidence>
<feature type="chain" id="PRO_5042900024" description="Pyrin domain-containing protein" evidence="3">
    <location>
        <begin position="19"/>
        <end position="328"/>
    </location>
</feature>
<dbReference type="InterPro" id="IPR032675">
    <property type="entry name" value="LRR_dom_sf"/>
</dbReference>
<dbReference type="Proteomes" id="UP001356427">
    <property type="component" value="Unassembled WGS sequence"/>
</dbReference>
<dbReference type="SMART" id="SM01289">
    <property type="entry name" value="PYRIN"/>
    <property type="match status" value="1"/>
</dbReference>
<dbReference type="FunFam" id="3.80.10.10:FF:000538">
    <property type="entry name" value="Si:ch211-127b6.2"/>
    <property type="match status" value="1"/>
</dbReference>
<dbReference type="SUPFAM" id="SSF47986">
    <property type="entry name" value="DEATH domain"/>
    <property type="match status" value="1"/>
</dbReference>
<keyword evidence="3" id="KW-0732">Signal</keyword>
<dbReference type="PROSITE" id="PS51450">
    <property type="entry name" value="LRR"/>
    <property type="match status" value="2"/>
</dbReference>
<dbReference type="InterPro" id="IPR011029">
    <property type="entry name" value="DEATH-like_dom_sf"/>
</dbReference>
<keyword evidence="1" id="KW-0433">Leucine-rich repeat</keyword>